<proteinExistence type="predicted"/>
<keyword evidence="3" id="KW-1185">Reference proteome</keyword>
<comment type="caution">
    <text evidence="2">The sequence shown here is derived from an EMBL/GenBank/DDBJ whole genome shotgun (WGS) entry which is preliminary data.</text>
</comment>
<organism evidence="2 3">
    <name type="scientific">Rhamnusium bicolor</name>
    <dbReference type="NCBI Taxonomy" id="1586634"/>
    <lineage>
        <taxon>Eukaryota</taxon>
        <taxon>Metazoa</taxon>
        <taxon>Ecdysozoa</taxon>
        <taxon>Arthropoda</taxon>
        <taxon>Hexapoda</taxon>
        <taxon>Insecta</taxon>
        <taxon>Pterygota</taxon>
        <taxon>Neoptera</taxon>
        <taxon>Endopterygota</taxon>
        <taxon>Coleoptera</taxon>
        <taxon>Polyphaga</taxon>
        <taxon>Cucujiformia</taxon>
        <taxon>Chrysomeloidea</taxon>
        <taxon>Cerambycidae</taxon>
        <taxon>Lepturinae</taxon>
        <taxon>Rhagiini</taxon>
        <taxon>Rhamnusium</taxon>
    </lineage>
</organism>
<sequence>MELTVNNSHNDCLHLKMKNLIMEIDKYLMTRAEDSALLINKHLQDLSCGIQISWQIPHLPHLMQTLTKWVESQDEEIVCLSLGVLVNLCYKNLPAVYTLSKSIDIKKFLRFCLPLRGPIIEIHVCKLMVILDYMHIDIPKHTLVKFVDPTFLSIFQAFKNNDSILLRQIVDFFQDIITQSKDRQVLKDYNQYGDQIEKLLHLVESNVTSNSSNSKPSSKDNNNPECISLVLEFIHSLMLHDIVSIINLHAKISTLAIDWVNSEGVSYQALAVLTKIIEKNTEGEAEKNSSELLQSLIKALPSLLLILQSNSMPSNMESCRRLGALLQLLRAMLQANSIRTNVLHILKEETIEKVFMPLQLDNLIDCLPRLKSNDTNMSSTDAVNTYLYALGLVNELAQHDASWLALQSALMENRLIDENNTSNIATTQVMELYEYKLATLGYAEKSALNSIEAATERCTQLQHRLAQITAEQNKLQQLLFHTEHCLEQTSRSKEEFKEMYGQERNRALAATGHIKIYEGQIKNKDKELAECGNQLADCNKQIKNMSEAINKLEEQIAKKKQYVNKLIESGNKTEKKLQRTEEMLKEANVDNKNLNLQIVNLEEKLNLKEIKLAQLTEQYQATRAIIETINKVASSQMP</sequence>
<dbReference type="PANTHER" id="PTHR23161:SF2">
    <property type="entry name" value="PROTEIN CIP2A"/>
    <property type="match status" value="1"/>
</dbReference>
<dbReference type="Proteomes" id="UP001162156">
    <property type="component" value="Unassembled WGS sequence"/>
</dbReference>
<evidence type="ECO:0008006" key="4">
    <source>
        <dbReference type="Google" id="ProtNLM"/>
    </source>
</evidence>
<dbReference type="EMBL" id="JANEYF010004525">
    <property type="protein sequence ID" value="KAJ8930918.1"/>
    <property type="molecule type" value="Genomic_DNA"/>
</dbReference>
<dbReference type="SUPFAM" id="SSF48371">
    <property type="entry name" value="ARM repeat"/>
    <property type="match status" value="1"/>
</dbReference>
<name>A0AAV8WWX0_9CUCU</name>
<feature type="coiled-coil region" evidence="1">
    <location>
        <begin position="521"/>
        <end position="618"/>
    </location>
</feature>
<evidence type="ECO:0000256" key="1">
    <source>
        <dbReference type="SAM" id="Coils"/>
    </source>
</evidence>
<gene>
    <name evidence="2" type="ORF">NQ314_016242</name>
</gene>
<evidence type="ECO:0000313" key="2">
    <source>
        <dbReference type="EMBL" id="KAJ8930918.1"/>
    </source>
</evidence>
<feature type="coiled-coil region" evidence="1">
    <location>
        <begin position="451"/>
        <end position="478"/>
    </location>
</feature>
<evidence type="ECO:0000313" key="3">
    <source>
        <dbReference type="Proteomes" id="UP001162156"/>
    </source>
</evidence>
<dbReference type="InterPro" id="IPR016024">
    <property type="entry name" value="ARM-type_fold"/>
</dbReference>
<accession>A0AAV8WWX0</accession>
<protein>
    <recommendedName>
        <fullName evidence="4">Protein CIP2A</fullName>
    </recommendedName>
</protein>
<keyword evidence="1" id="KW-0175">Coiled coil</keyword>
<reference evidence="2" key="1">
    <citation type="journal article" date="2023" name="Insect Mol. Biol.">
        <title>Genome sequencing provides insights into the evolution of gene families encoding plant cell wall-degrading enzymes in longhorned beetles.</title>
        <authorList>
            <person name="Shin N.R."/>
            <person name="Okamura Y."/>
            <person name="Kirsch R."/>
            <person name="Pauchet Y."/>
        </authorList>
    </citation>
    <scope>NUCLEOTIDE SEQUENCE</scope>
    <source>
        <strain evidence="2">RBIC_L_NR</strain>
    </source>
</reference>
<dbReference type="InterPro" id="IPR042510">
    <property type="entry name" value="CIP2A"/>
</dbReference>
<dbReference type="AlphaFoldDB" id="A0AAV8WWX0"/>
<dbReference type="PANTHER" id="PTHR23161">
    <property type="entry name" value="PROTEIN CIP2A"/>
    <property type="match status" value="1"/>
</dbReference>